<evidence type="ECO:0000256" key="1">
    <source>
        <dbReference type="SAM" id="MobiDB-lite"/>
    </source>
</evidence>
<accession>A0ABR2H000</accession>
<feature type="compositionally biased region" description="Low complexity" evidence="1">
    <location>
        <begin position="407"/>
        <end position="429"/>
    </location>
</feature>
<evidence type="ECO:0000313" key="2">
    <source>
        <dbReference type="EMBL" id="KAK8839127.1"/>
    </source>
</evidence>
<feature type="region of interest" description="Disordered" evidence="1">
    <location>
        <begin position="472"/>
        <end position="500"/>
    </location>
</feature>
<feature type="region of interest" description="Disordered" evidence="1">
    <location>
        <begin position="407"/>
        <end position="430"/>
    </location>
</feature>
<organism evidence="2 3">
    <name type="scientific">Tritrichomonas musculus</name>
    <dbReference type="NCBI Taxonomy" id="1915356"/>
    <lineage>
        <taxon>Eukaryota</taxon>
        <taxon>Metamonada</taxon>
        <taxon>Parabasalia</taxon>
        <taxon>Tritrichomonadida</taxon>
        <taxon>Tritrichomonadidae</taxon>
        <taxon>Tritrichomonas</taxon>
    </lineage>
</organism>
<sequence>MEKIEYDDQNTLENGNKELFNLIIQAMIDFSQQIDDLLILEKIITNLAEYSIWYSDFMISHPLYSQTKLVDHLISLFSDPNLPPSIKVQASKAISSFIPYFNEDQINSMVNLPFIQIIYELFIFYSNENQKENKTSFFYLSIILMFLSKLARGSLYSRNTIILKFPILEKQNKENSSFESKTINVFNYIYYNIKFNSDQNLINSLLLFLKDLCFYPLSQNAYEKACLISIILLQKPSNENSEILFKIIWYICKNGFGHVVGQKSAFYGIFNAISFFKKSSLKVLKCWLKIMKSIINLNVDLTKCFDLKIFSECVSQLEAERLEIILRLIDYLISDEYNPFNSLSIQNLNELNFNNSADFNDNNNNSTGLINSNDDSGFSDANNDSSFSNANNDSSFSNANNDSSFSDANNDSSFSNANNDSSFSNANNNTDLINSNDDSFISANNDSGFSNANNNTGFSNANNNTGFSNANNNTGFSNANNNTGFSNANNNTGFSNANNDSGFSNANNNTGFSNANNDSGFSNDSDFNDKESFESCGMNNAEIIGGLLDNFNSDFHRLKEVYLKSFLRYQILIQLKTVISTEYFSIELKVLSLKILKTIVNRNDSMIIREMIRIGLIKSILEILELHDILITSYALSILLVIMNISVNNGMMYVIIAQMNEISGLQLITAVKEDIETMDDCNRNENSFFGDVCQMAELIIKMISDAEIDNNCHSDEVFVDEDGSAFIRYVAGDESNQNEAKLFQSLESFFITLEKQGNDENEEYGENEED</sequence>
<dbReference type="Proteomes" id="UP001470230">
    <property type="component" value="Unassembled WGS sequence"/>
</dbReference>
<proteinExistence type="predicted"/>
<evidence type="ECO:0000313" key="3">
    <source>
        <dbReference type="Proteomes" id="UP001470230"/>
    </source>
</evidence>
<comment type="caution">
    <text evidence="2">The sequence shown here is derived from an EMBL/GenBank/DDBJ whole genome shotgun (WGS) entry which is preliminary data.</text>
</comment>
<name>A0ABR2H000_9EUKA</name>
<protein>
    <submittedName>
        <fullName evidence="2">Uncharacterized protein</fullName>
    </submittedName>
</protein>
<dbReference type="EMBL" id="JAPFFF010000053">
    <property type="protein sequence ID" value="KAK8839127.1"/>
    <property type="molecule type" value="Genomic_DNA"/>
</dbReference>
<reference evidence="2 3" key="1">
    <citation type="submission" date="2024-04" db="EMBL/GenBank/DDBJ databases">
        <title>Tritrichomonas musculus Genome.</title>
        <authorList>
            <person name="Alves-Ferreira E."/>
            <person name="Grigg M."/>
            <person name="Lorenzi H."/>
            <person name="Galac M."/>
        </authorList>
    </citation>
    <scope>NUCLEOTIDE SEQUENCE [LARGE SCALE GENOMIC DNA]</scope>
    <source>
        <strain evidence="2 3">EAF2021</strain>
    </source>
</reference>
<keyword evidence="3" id="KW-1185">Reference proteome</keyword>
<gene>
    <name evidence="2" type="ORF">M9Y10_032599</name>
</gene>